<dbReference type="Proteomes" id="UP000537825">
    <property type="component" value="Unassembled WGS sequence"/>
</dbReference>
<protein>
    <submittedName>
        <fullName evidence="1">Uncharacterized protein</fullName>
    </submittedName>
</protein>
<gene>
    <name evidence="1" type="ORF">GTZ93_05860</name>
</gene>
<sequence length="67" mass="7531">MEAALYIGPNIATDLHRHQDPGVPDPHPPLAFAELLDVEPVVDNQFVKHPERNVLSRVFSPIKTRHS</sequence>
<dbReference type="RefSeq" id="WP_139915419.1">
    <property type="nucleotide sequence ID" value="NZ_CBCSLE010000015.1"/>
</dbReference>
<reference evidence="1 2" key="1">
    <citation type="submission" date="2020-01" db="EMBL/GenBank/DDBJ databases">
        <title>The draft genome sequence of Corallococcus exiguus DSM 14696.</title>
        <authorList>
            <person name="Zhang X."/>
            <person name="Zhu H."/>
        </authorList>
    </citation>
    <scope>NUCLEOTIDE SEQUENCE [LARGE SCALE GENOMIC DNA]</scope>
    <source>
        <strain evidence="1 2">DSM 14696</strain>
    </source>
</reference>
<evidence type="ECO:0000313" key="2">
    <source>
        <dbReference type="Proteomes" id="UP000537825"/>
    </source>
</evidence>
<organism evidence="1 2">
    <name type="scientific">Corallococcus exiguus</name>
    <dbReference type="NCBI Taxonomy" id="83462"/>
    <lineage>
        <taxon>Bacteria</taxon>
        <taxon>Pseudomonadati</taxon>
        <taxon>Myxococcota</taxon>
        <taxon>Myxococcia</taxon>
        <taxon>Myxococcales</taxon>
        <taxon>Cystobacterineae</taxon>
        <taxon>Myxococcaceae</taxon>
        <taxon>Corallococcus</taxon>
    </lineage>
</organism>
<evidence type="ECO:0000313" key="1">
    <source>
        <dbReference type="EMBL" id="NBC39349.1"/>
    </source>
</evidence>
<comment type="caution">
    <text evidence="1">The sequence shown here is derived from an EMBL/GenBank/DDBJ whole genome shotgun (WGS) entry which is preliminary data.</text>
</comment>
<accession>A0A7X4Y718</accession>
<keyword evidence="2" id="KW-1185">Reference proteome</keyword>
<dbReference type="AlphaFoldDB" id="A0A7X4Y718"/>
<name>A0A7X4Y718_9BACT</name>
<proteinExistence type="predicted"/>
<dbReference type="EMBL" id="JAAAPK010000001">
    <property type="protein sequence ID" value="NBC39349.1"/>
    <property type="molecule type" value="Genomic_DNA"/>
</dbReference>